<dbReference type="Proteomes" id="UP000181897">
    <property type="component" value="Chromosome"/>
</dbReference>
<proteinExistence type="predicted"/>
<accession>A0A1J0WJ41</accession>
<keyword evidence="2" id="KW-1185">Reference proteome</keyword>
<dbReference type="OrthoDB" id="7859107at2"/>
<dbReference type="STRING" id="1917485.BOO69_13625"/>
<name>A0A1J0WJ41_9RHOB</name>
<evidence type="ECO:0000313" key="2">
    <source>
        <dbReference type="Proteomes" id="UP000181897"/>
    </source>
</evidence>
<sequence>MLAPIFFVIAVIAVAIYAHRHADTRKCRWREDRAGAKGALMRYHCVTCGAEAYRANGKPDKCLAGLEKPGL</sequence>
<dbReference type="KEGG" id="suam:BOO69_13625"/>
<reference evidence="1 2" key="1">
    <citation type="submission" date="2016-11" db="EMBL/GenBank/DDBJ databases">
        <title>Complete genome sequence of Sulfitobacter sp. AM1-D1, a toxic bacteria associated with marine dinoflagellate Alexandrium minutum in East China Sea.</title>
        <authorList>
            <person name="Yang Q."/>
            <person name="Zhang X."/>
            <person name="Tian X."/>
        </authorList>
    </citation>
    <scope>NUCLEOTIDE SEQUENCE [LARGE SCALE GENOMIC DNA]</scope>
    <source>
        <strain evidence="1 2">AM1-D1</strain>
    </source>
</reference>
<protein>
    <submittedName>
        <fullName evidence="1">Uncharacterized protein</fullName>
    </submittedName>
</protein>
<dbReference type="EMBL" id="CP018076">
    <property type="protein sequence ID" value="APE44323.1"/>
    <property type="molecule type" value="Genomic_DNA"/>
</dbReference>
<dbReference type="AlphaFoldDB" id="A0A1J0WJ41"/>
<gene>
    <name evidence="1" type="ORF">BOO69_13625</name>
</gene>
<evidence type="ECO:0000313" key="1">
    <source>
        <dbReference type="EMBL" id="APE44323.1"/>
    </source>
</evidence>
<organism evidence="1 2">
    <name type="scientific">Sulfitobacter alexandrii</name>
    <dbReference type="NCBI Taxonomy" id="1917485"/>
    <lineage>
        <taxon>Bacteria</taxon>
        <taxon>Pseudomonadati</taxon>
        <taxon>Pseudomonadota</taxon>
        <taxon>Alphaproteobacteria</taxon>
        <taxon>Rhodobacterales</taxon>
        <taxon>Roseobacteraceae</taxon>
        <taxon>Sulfitobacter</taxon>
    </lineage>
</organism>